<dbReference type="PROSITE" id="PS00818">
    <property type="entry name" value="DPS_1"/>
    <property type="match status" value="1"/>
</dbReference>
<dbReference type="SUPFAM" id="SSF47240">
    <property type="entry name" value="Ferritin-like"/>
    <property type="match status" value="1"/>
</dbReference>
<comment type="similarity">
    <text evidence="1 2">Belongs to the Dps family.</text>
</comment>
<keyword evidence="5" id="KW-1185">Reference proteome</keyword>
<dbReference type="Pfam" id="PF00210">
    <property type="entry name" value="Ferritin"/>
    <property type="match status" value="1"/>
</dbReference>
<accession>A0A0M5JBR6</accession>
<dbReference type="PIRSF" id="PIRSF005900">
    <property type="entry name" value="Dps"/>
    <property type="match status" value="1"/>
</dbReference>
<dbReference type="PROSITE" id="PS00819">
    <property type="entry name" value="DPS_2"/>
    <property type="match status" value="1"/>
</dbReference>
<dbReference type="Gene3D" id="1.20.1260.10">
    <property type="match status" value="1"/>
</dbReference>
<dbReference type="InterPro" id="IPR002177">
    <property type="entry name" value="DPS_DNA-bd"/>
</dbReference>
<evidence type="ECO:0000313" key="5">
    <source>
        <dbReference type="Proteomes" id="UP000067625"/>
    </source>
</evidence>
<dbReference type="InterPro" id="IPR009078">
    <property type="entry name" value="Ferritin-like_SF"/>
</dbReference>
<proteinExistence type="inferred from homology"/>
<dbReference type="STRING" id="1441095.AM592_11095"/>
<sequence length="146" mass="16691">MSERLNEAVNKQVANWTVMYVKLHNYHWYVKGKDFFTLHEKFEELYTEAATYIDDLAERLLALDGAPVATMKESLELASVKEANGNENSEQMVQSIYDDFSIIGEELKSGIGLAEEVDDETTGDLLLSIHRTIEKHNWMLKAYLGN</sequence>
<dbReference type="AlphaFoldDB" id="A0A0M5JBR6"/>
<dbReference type="EMBL" id="CP012600">
    <property type="protein sequence ID" value="ALC82094.1"/>
    <property type="molecule type" value="Genomic_DNA"/>
</dbReference>
<reference evidence="5" key="1">
    <citation type="submission" date="2015-08" db="EMBL/GenBank/DDBJ databases">
        <title>Genome sequencing project for genomic taxonomy and phylogenomics of Bacillus-like bacteria.</title>
        <authorList>
            <person name="Liu B."/>
            <person name="Wang J."/>
            <person name="Zhu Y."/>
            <person name="Liu G."/>
            <person name="Chen Q."/>
            <person name="Chen Z."/>
            <person name="Lan J."/>
            <person name="Che J."/>
            <person name="Ge C."/>
            <person name="Shi H."/>
            <person name="Pan Z."/>
            <person name="Liu X."/>
        </authorList>
    </citation>
    <scope>NUCLEOTIDE SEQUENCE [LARGE SCALE GENOMIC DNA]</scope>
    <source>
        <strain evidence="5">FJAT-4402</strain>
    </source>
</reference>
<dbReference type="GO" id="GO:0016722">
    <property type="term" value="F:oxidoreductase activity, acting on metal ions"/>
    <property type="evidence" value="ECO:0007669"/>
    <property type="project" value="InterPro"/>
</dbReference>
<dbReference type="GO" id="GO:0008199">
    <property type="term" value="F:ferric iron binding"/>
    <property type="evidence" value="ECO:0007669"/>
    <property type="project" value="InterPro"/>
</dbReference>
<evidence type="ECO:0000259" key="3">
    <source>
        <dbReference type="Pfam" id="PF00210"/>
    </source>
</evidence>
<dbReference type="CDD" id="cd01043">
    <property type="entry name" value="DPS"/>
    <property type="match status" value="1"/>
</dbReference>
<dbReference type="RefSeq" id="WP_053603874.1">
    <property type="nucleotide sequence ID" value="NZ_CP012600.1"/>
</dbReference>
<dbReference type="InterPro" id="IPR012347">
    <property type="entry name" value="Ferritin-like"/>
</dbReference>
<evidence type="ECO:0000256" key="1">
    <source>
        <dbReference type="ARBA" id="ARBA00009497"/>
    </source>
</evidence>
<dbReference type="PANTHER" id="PTHR42932">
    <property type="entry name" value="GENERAL STRESS PROTEIN 20U"/>
    <property type="match status" value="1"/>
</dbReference>
<dbReference type="PATRIC" id="fig|1441095.3.peg.2440"/>
<name>A0A0M5JBR6_9BACI</name>
<dbReference type="InterPro" id="IPR008331">
    <property type="entry name" value="Ferritin_DPS_dom"/>
</dbReference>
<dbReference type="InterPro" id="IPR023188">
    <property type="entry name" value="DPS_DNA-bd_CS"/>
</dbReference>
<organism evidence="4 5">
    <name type="scientific">Bacillus gobiensis</name>
    <dbReference type="NCBI Taxonomy" id="1441095"/>
    <lineage>
        <taxon>Bacteria</taxon>
        <taxon>Bacillati</taxon>
        <taxon>Bacillota</taxon>
        <taxon>Bacilli</taxon>
        <taxon>Bacillales</taxon>
        <taxon>Bacillaceae</taxon>
        <taxon>Bacillus</taxon>
    </lineage>
</organism>
<dbReference type="OrthoDB" id="9797023at2"/>
<dbReference type="Proteomes" id="UP000067625">
    <property type="component" value="Chromosome"/>
</dbReference>
<feature type="domain" description="Ferritin/DPS" evidence="3">
    <location>
        <begin position="7"/>
        <end position="146"/>
    </location>
</feature>
<protein>
    <submittedName>
        <fullName evidence="4">General stress protein</fullName>
    </submittedName>
</protein>
<gene>
    <name evidence="4" type="ORF">AM592_11095</name>
</gene>
<reference evidence="4 5" key="2">
    <citation type="journal article" date="2016" name="Int. J. Syst. Evol. Microbiol.">
        <title>Bacillus gobiensis sp. nov., isolated from a soil sample.</title>
        <authorList>
            <person name="Liu B."/>
            <person name="Liu G.H."/>
            <person name="Cetin S."/>
            <person name="Schumann P."/>
            <person name="Pan Z.Z."/>
            <person name="Chen Q.Q."/>
        </authorList>
    </citation>
    <scope>NUCLEOTIDE SEQUENCE [LARGE SCALE GENOMIC DNA]</scope>
    <source>
        <strain evidence="4 5">FJAT-4402</strain>
    </source>
</reference>
<evidence type="ECO:0000256" key="2">
    <source>
        <dbReference type="RuleBase" id="RU003875"/>
    </source>
</evidence>
<dbReference type="PRINTS" id="PR01346">
    <property type="entry name" value="HELNAPAPROT"/>
</dbReference>
<evidence type="ECO:0000313" key="4">
    <source>
        <dbReference type="EMBL" id="ALC82094.1"/>
    </source>
</evidence>
<dbReference type="PANTHER" id="PTHR42932:SF1">
    <property type="entry name" value="GENERAL STRESS PROTEIN 20U"/>
    <property type="match status" value="1"/>
</dbReference>